<dbReference type="InterPro" id="IPR036514">
    <property type="entry name" value="SGNH_hydro_sf"/>
</dbReference>
<name>A0A453J6H1_AEGTS</name>
<dbReference type="Gene3D" id="3.40.50.1110">
    <property type="entry name" value="SGNH hydrolase"/>
    <property type="match status" value="1"/>
</dbReference>
<evidence type="ECO:0000313" key="4">
    <source>
        <dbReference type="Proteomes" id="UP000015105"/>
    </source>
</evidence>
<evidence type="ECO:0000256" key="2">
    <source>
        <dbReference type="SAM" id="MobiDB-lite"/>
    </source>
</evidence>
<feature type="region of interest" description="Disordered" evidence="2">
    <location>
        <begin position="81"/>
        <end position="162"/>
    </location>
</feature>
<protein>
    <recommendedName>
        <fullName evidence="5">GDSL esterase/lipase</fullName>
    </recommendedName>
</protein>
<evidence type="ECO:0008006" key="5">
    <source>
        <dbReference type="Google" id="ProtNLM"/>
    </source>
</evidence>
<dbReference type="InterPro" id="IPR051058">
    <property type="entry name" value="GDSL_Est/Lipase"/>
</dbReference>
<dbReference type="PANTHER" id="PTHR45648">
    <property type="entry name" value="GDSL LIPASE/ACYLHYDROLASE FAMILY PROTEIN (AFU_ORTHOLOGUE AFUA_4G14700)"/>
    <property type="match status" value="1"/>
</dbReference>
<dbReference type="Proteomes" id="UP000015105">
    <property type="component" value="Chromosome 4D"/>
</dbReference>
<feature type="compositionally biased region" description="Basic and acidic residues" evidence="2">
    <location>
        <begin position="47"/>
        <end position="65"/>
    </location>
</feature>
<evidence type="ECO:0000256" key="1">
    <source>
        <dbReference type="ARBA" id="ARBA00022801"/>
    </source>
</evidence>
<dbReference type="AlphaFoldDB" id="A0A453J6H1"/>
<keyword evidence="4" id="KW-1185">Reference proteome</keyword>
<dbReference type="PANTHER" id="PTHR45648:SF46">
    <property type="entry name" value="OS06G0725100 PROTEIN"/>
    <property type="match status" value="1"/>
</dbReference>
<feature type="compositionally biased region" description="Basic residues" evidence="2">
    <location>
        <begin position="107"/>
        <end position="133"/>
    </location>
</feature>
<evidence type="ECO:0000313" key="3">
    <source>
        <dbReference type="EnsemblPlants" id="AET4Gv20812400.3"/>
    </source>
</evidence>
<proteinExistence type="predicted"/>
<dbReference type="Gramene" id="AET4Gv20812400.3">
    <property type="protein sequence ID" value="AET4Gv20812400.3"/>
    <property type="gene ID" value="AET4Gv20812400"/>
</dbReference>
<reference evidence="3" key="5">
    <citation type="journal article" date="2021" name="G3 (Bethesda)">
        <title>Aegilops tauschii genome assembly Aet v5.0 features greater sequence contiguity and improved annotation.</title>
        <authorList>
            <person name="Wang L."/>
            <person name="Zhu T."/>
            <person name="Rodriguez J.C."/>
            <person name="Deal K.R."/>
            <person name="Dubcovsky J."/>
            <person name="McGuire P.E."/>
            <person name="Lux T."/>
            <person name="Spannagl M."/>
            <person name="Mayer K.F.X."/>
            <person name="Baldrich P."/>
            <person name="Meyers B.C."/>
            <person name="Huo N."/>
            <person name="Gu Y.Q."/>
            <person name="Zhou H."/>
            <person name="Devos K.M."/>
            <person name="Bennetzen J.L."/>
            <person name="Unver T."/>
            <person name="Budak H."/>
            <person name="Gulick P.J."/>
            <person name="Galiba G."/>
            <person name="Kalapos B."/>
            <person name="Nelson D.R."/>
            <person name="Li P."/>
            <person name="You F.M."/>
            <person name="Luo M.C."/>
            <person name="Dvorak J."/>
        </authorList>
    </citation>
    <scope>NUCLEOTIDE SEQUENCE [LARGE SCALE GENOMIC DNA]</scope>
    <source>
        <strain evidence="3">cv. AL8/78</strain>
    </source>
</reference>
<sequence>GRRKQHPVVEAGRILPFDKSGDGGQAGLRRGDRPARGILLPHRHRQQRPDTVRHGEEQVGDTERRGRALRQPHLQLLRHHHGSVHDGREEGRHHQRGPVWVYPNGPRGRRDRRMQRRHKRARGRVQWRPRVLPRRPSAQAAGPGLLPRRRLRPQASPHRRPAGCRLRERDQRVLRERGRLGGEGDCLPTSNICRHRDGYVYWDWVHATQRAAKMAAEAFFHGPAQFTMPLTFKQLAEKKGADLMEQ</sequence>
<feature type="region of interest" description="Disordered" evidence="2">
    <location>
        <begin position="1"/>
        <end position="65"/>
    </location>
</feature>
<organism evidence="3 4">
    <name type="scientific">Aegilops tauschii subsp. strangulata</name>
    <name type="common">Goatgrass</name>
    <dbReference type="NCBI Taxonomy" id="200361"/>
    <lineage>
        <taxon>Eukaryota</taxon>
        <taxon>Viridiplantae</taxon>
        <taxon>Streptophyta</taxon>
        <taxon>Embryophyta</taxon>
        <taxon>Tracheophyta</taxon>
        <taxon>Spermatophyta</taxon>
        <taxon>Magnoliopsida</taxon>
        <taxon>Liliopsida</taxon>
        <taxon>Poales</taxon>
        <taxon>Poaceae</taxon>
        <taxon>BOP clade</taxon>
        <taxon>Pooideae</taxon>
        <taxon>Triticodae</taxon>
        <taxon>Triticeae</taxon>
        <taxon>Triticinae</taxon>
        <taxon>Aegilops</taxon>
    </lineage>
</organism>
<dbReference type="GO" id="GO:0016787">
    <property type="term" value="F:hydrolase activity"/>
    <property type="evidence" value="ECO:0007669"/>
    <property type="project" value="UniProtKB-KW"/>
</dbReference>
<feature type="compositionally biased region" description="Basic residues" evidence="2">
    <location>
        <begin position="147"/>
        <end position="162"/>
    </location>
</feature>
<keyword evidence="1" id="KW-0378">Hydrolase</keyword>
<reference evidence="3" key="3">
    <citation type="journal article" date="2017" name="Nature">
        <title>Genome sequence of the progenitor of the wheat D genome Aegilops tauschii.</title>
        <authorList>
            <person name="Luo M.C."/>
            <person name="Gu Y.Q."/>
            <person name="Puiu D."/>
            <person name="Wang H."/>
            <person name="Twardziok S.O."/>
            <person name="Deal K.R."/>
            <person name="Huo N."/>
            <person name="Zhu T."/>
            <person name="Wang L."/>
            <person name="Wang Y."/>
            <person name="McGuire P.E."/>
            <person name="Liu S."/>
            <person name="Long H."/>
            <person name="Ramasamy R.K."/>
            <person name="Rodriguez J.C."/>
            <person name="Van S.L."/>
            <person name="Yuan L."/>
            <person name="Wang Z."/>
            <person name="Xia Z."/>
            <person name="Xiao L."/>
            <person name="Anderson O.D."/>
            <person name="Ouyang S."/>
            <person name="Liang Y."/>
            <person name="Zimin A.V."/>
            <person name="Pertea G."/>
            <person name="Qi P."/>
            <person name="Bennetzen J.L."/>
            <person name="Dai X."/>
            <person name="Dawson M.W."/>
            <person name="Muller H.G."/>
            <person name="Kugler K."/>
            <person name="Rivarola-Duarte L."/>
            <person name="Spannagl M."/>
            <person name="Mayer K.F.X."/>
            <person name="Lu F.H."/>
            <person name="Bevan M.W."/>
            <person name="Leroy P."/>
            <person name="Li P."/>
            <person name="You F.M."/>
            <person name="Sun Q."/>
            <person name="Liu Z."/>
            <person name="Lyons E."/>
            <person name="Wicker T."/>
            <person name="Salzberg S.L."/>
            <person name="Devos K.M."/>
            <person name="Dvorak J."/>
        </authorList>
    </citation>
    <scope>NUCLEOTIDE SEQUENCE [LARGE SCALE GENOMIC DNA]</scope>
    <source>
        <strain evidence="3">cv. AL8/78</strain>
    </source>
</reference>
<accession>A0A453J6H1</accession>
<dbReference type="EnsemblPlants" id="AET4Gv20812400.3">
    <property type="protein sequence ID" value="AET4Gv20812400.3"/>
    <property type="gene ID" value="AET4Gv20812400"/>
</dbReference>
<feature type="compositionally biased region" description="Basic and acidic residues" evidence="2">
    <location>
        <begin position="83"/>
        <end position="92"/>
    </location>
</feature>
<reference evidence="4" key="2">
    <citation type="journal article" date="2017" name="Nat. Plants">
        <title>The Aegilops tauschii genome reveals multiple impacts of transposons.</title>
        <authorList>
            <person name="Zhao G."/>
            <person name="Zou C."/>
            <person name="Li K."/>
            <person name="Wang K."/>
            <person name="Li T."/>
            <person name="Gao L."/>
            <person name="Zhang X."/>
            <person name="Wang H."/>
            <person name="Yang Z."/>
            <person name="Liu X."/>
            <person name="Jiang W."/>
            <person name="Mao L."/>
            <person name="Kong X."/>
            <person name="Jiao Y."/>
            <person name="Jia J."/>
        </authorList>
    </citation>
    <scope>NUCLEOTIDE SEQUENCE [LARGE SCALE GENOMIC DNA]</scope>
    <source>
        <strain evidence="4">cv. AL8/78</strain>
    </source>
</reference>
<reference evidence="4" key="1">
    <citation type="journal article" date="2014" name="Science">
        <title>Ancient hybridizations among the ancestral genomes of bread wheat.</title>
        <authorList>
            <consortium name="International Wheat Genome Sequencing Consortium,"/>
            <person name="Marcussen T."/>
            <person name="Sandve S.R."/>
            <person name="Heier L."/>
            <person name="Spannagl M."/>
            <person name="Pfeifer M."/>
            <person name="Jakobsen K.S."/>
            <person name="Wulff B.B."/>
            <person name="Steuernagel B."/>
            <person name="Mayer K.F."/>
            <person name="Olsen O.A."/>
        </authorList>
    </citation>
    <scope>NUCLEOTIDE SEQUENCE [LARGE SCALE GENOMIC DNA]</scope>
    <source>
        <strain evidence="4">cv. AL8/78</strain>
    </source>
</reference>
<reference evidence="3" key="4">
    <citation type="submission" date="2019-03" db="UniProtKB">
        <authorList>
            <consortium name="EnsemblPlants"/>
        </authorList>
    </citation>
    <scope>IDENTIFICATION</scope>
</reference>